<dbReference type="VEuPathDB" id="FungiDB:jhhlp_005805"/>
<sequence>MGRVTWDHTVVILYLLASLIRTVLGLAASCTWAYRLRDPSVQQLEIARVCALFALLVLECQPKVSALRVREHGLSPEDTVGVFSATFF</sequence>
<dbReference type="AlphaFoldDB" id="A0A2N3N461"/>
<dbReference type="EMBL" id="NLAX01000701">
    <property type="protein sequence ID" value="PKS07204.1"/>
    <property type="molecule type" value="Genomic_DNA"/>
</dbReference>
<organism evidence="2 3">
    <name type="scientific">Lomentospora prolificans</name>
    <dbReference type="NCBI Taxonomy" id="41688"/>
    <lineage>
        <taxon>Eukaryota</taxon>
        <taxon>Fungi</taxon>
        <taxon>Dikarya</taxon>
        <taxon>Ascomycota</taxon>
        <taxon>Pezizomycotina</taxon>
        <taxon>Sordariomycetes</taxon>
        <taxon>Hypocreomycetidae</taxon>
        <taxon>Microascales</taxon>
        <taxon>Microascaceae</taxon>
        <taxon>Lomentospora</taxon>
    </lineage>
</organism>
<dbReference type="InParanoid" id="A0A2N3N461"/>
<accession>A0A2N3N461</accession>
<feature type="transmembrane region" description="Helical" evidence="1">
    <location>
        <begin position="12"/>
        <end position="34"/>
    </location>
</feature>
<name>A0A2N3N461_9PEZI</name>
<keyword evidence="1" id="KW-1133">Transmembrane helix</keyword>
<gene>
    <name evidence="2" type="ORF">jhhlp_005805</name>
</gene>
<evidence type="ECO:0000256" key="1">
    <source>
        <dbReference type="SAM" id="Phobius"/>
    </source>
</evidence>
<keyword evidence="1" id="KW-0812">Transmembrane</keyword>
<reference evidence="2 3" key="1">
    <citation type="journal article" date="2017" name="G3 (Bethesda)">
        <title>First Draft Genome Sequence of the Pathogenic Fungus Lomentospora prolificans (Formerly Scedosporium prolificans).</title>
        <authorList>
            <person name="Luo R."/>
            <person name="Zimin A."/>
            <person name="Workman R."/>
            <person name="Fan Y."/>
            <person name="Pertea G."/>
            <person name="Grossman N."/>
            <person name="Wear M.P."/>
            <person name="Jia B."/>
            <person name="Miller H."/>
            <person name="Casadevall A."/>
            <person name="Timp W."/>
            <person name="Zhang S.X."/>
            <person name="Salzberg S.L."/>
        </authorList>
    </citation>
    <scope>NUCLEOTIDE SEQUENCE [LARGE SCALE GENOMIC DNA]</scope>
    <source>
        <strain evidence="2 3">JHH-5317</strain>
    </source>
</reference>
<keyword evidence="3" id="KW-1185">Reference proteome</keyword>
<dbReference type="Proteomes" id="UP000233524">
    <property type="component" value="Unassembled WGS sequence"/>
</dbReference>
<protein>
    <submittedName>
        <fullName evidence="2">Uncharacterized protein</fullName>
    </submittedName>
</protein>
<comment type="caution">
    <text evidence="2">The sequence shown here is derived from an EMBL/GenBank/DDBJ whole genome shotgun (WGS) entry which is preliminary data.</text>
</comment>
<keyword evidence="1" id="KW-0472">Membrane</keyword>
<evidence type="ECO:0000313" key="3">
    <source>
        <dbReference type="Proteomes" id="UP000233524"/>
    </source>
</evidence>
<proteinExistence type="predicted"/>
<evidence type="ECO:0000313" key="2">
    <source>
        <dbReference type="EMBL" id="PKS07204.1"/>
    </source>
</evidence>